<dbReference type="GO" id="GO:0003677">
    <property type="term" value="F:DNA binding"/>
    <property type="evidence" value="ECO:0007669"/>
    <property type="project" value="InterPro"/>
</dbReference>
<dbReference type="SUPFAM" id="SSF52980">
    <property type="entry name" value="Restriction endonuclease-like"/>
    <property type="match status" value="1"/>
</dbReference>
<dbReference type="GO" id="GO:0009307">
    <property type="term" value="P:DNA restriction-modification system"/>
    <property type="evidence" value="ECO:0007669"/>
    <property type="project" value="InterPro"/>
</dbReference>
<keyword evidence="3" id="KW-1185">Reference proteome</keyword>
<keyword evidence="2" id="KW-0540">Nuclease</keyword>
<dbReference type="InterPro" id="IPR011335">
    <property type="entry name" value="Restrct_endonuc-II-like"/>
</dbReference>
<dbReference type="OrthoDB" id="1454447at2"/>
<accession>A0A1I1D6V0</accession>
<protein>
    <submittedName>
        <fullName evidence="2">Restriction endonuclease</fullName>
    </submittedName>
</protein>
<dbReference type="STRING" id="927664.SAMN05421780_1018"/>
<name>A0A1I1D6V0_9BACT</name>
<gene>
    <name evidence="2" type="ORF">SAMN05421780_1018</name>
</gene>
<dbReference type="InterPro" id="IPR007560">
    <property type="entry name" value="Restrct_endonuc_IV_Mrr"/>
</dbReference>
<dbReference type="AlphaFoldDB" id="A0A1I1D6V0"/>
<dbReference type="EMBL" id="FOLE01000001">
    <property type="protein sequence ID" value="SFB70547.1"/>
    <property type="molecule type" value="Genomic_DNA"/>
</dbReference>
<organism evidence="2 3">
    <name type="scientific">Flexibacter flexilis DSM 6793</name>
    <dbReference type="NCBI Taxonomy" id="927664"/>
    <lineage>
        <taxon>Bacteria</taxon>
        <taxon>Pseudomonadati</taxon>
        <taxon>Bacteroidota</taxon>
        <taxon>Cytophagia</taxon>
        <taxon>Cytophagales</taxon>
        <taxon>Flexibacteraceae</taxon>
        <taxon>Flexibacter</taxon>
    </lineage>
</organism>
<evidence type="ECO:0000313" key="3">
    <source>
        <dbReference type="Proteomes" id="UP000199514"/>
    </source>
</evidence>
<dbReference type="Pfam" id="PF04471">
    <property type="entry name" value="Mrr_cat"/>
    <property type="match status" value="1"/>
</dbReference>
<dbReference type="Proteomes" id="UP000199514">
    <property type="component" value="Unassembled WGS sequence"/>
</dbReference>
<evidence type="ECO:0000259" key="1">
    <source>
        <dbReference type="Pfam" id="PF04471"/>
    </source>
</evidence>
<sequence>MNWQEYEKQVFEHLSVIYPDAKLEFNSKLFGKYSNGLRQCDVVIRQIIGDIEYVTLVDAKYYSDKIDVKDVETFISMANDINANYGILVSPKGYSELAYNRAENDPLPVLLDILTLEDLKQFQCYCAIPYAGENGLLLFPAFGWIIDITQRFEMIASSYRKGFGFEEAFKEREFIYFQIWDTKKDPILPENLLLNQEYQIRERLKIKESEIKKIEYGNKSLMLRKTISENYLAVEYACAIEYDGFIFFGVLISPVNRETVNKNKLVQMVAKAVPIKVIQK</sequence>
<dbReference type="GO" id="GO:0004519">
    <property type="term" value="F:endonuclease activity"/>
    <property type="evidence" value="ECO:0007669"/>
    <property type="project" value="UniProtKB-KW"/>
</dbReference>
<evidence type="ECO:0000313" key="2">
    <source>
        <dbReference type="EMBL" id="SFB70547.1"/>
    </source>
</evidence>
<feature type="domain" description="Restriction endonuclease type IV Mrr" evidence="1">
    <location>
        <begin position="38"/>
        <end position="116"/>
    </location>
</feature>
<keyword evidence="2" id="KW-0378">Hydrolase</keyword>
<keyword evidence="2" id="KW-0255">Endonuclease</keyword>
<proteinExistence type="predicted"/>
<reference evidence="2 3" key="1">
    <citation type="submission" date="2016-10" db="EMBL/GenBank/DDBJ databases">
        <authorList>
            <person name="de Groot N.N."/>
        </authorList>
    </citation>
    <scope>NUCLEOTIDE SEQUENCE [LARGE SCALE GENOMIC DNA]</scope>
    <source>
        <strain evidence="2 3">DSM 6793</strain>
    </source>
</reference>
<dbReference type="RefSeq" id="WP_091505471.1">
    <property type="nucleotide sequence ID" value="NZ_FOLE01000001.1"/>
</dbReference>